<keyword evidence="2" id="KW-1185">Reference proteome</keyword>
<name>A0A371J3A5_9FIRM</name>
<organism evidence="1 2">
    <name type="scientific">Romboutsia weinsteinii</name>
    <dbReference type="NCBI Taxonomy" id="2020949"/>
    <lineage>
        <taxon>Bacteria</taxon>
        <taxon>Bacillati</taxon>
        <taxon>Bacillota</taxon>
        <taxon>Clostridia</taxon>
        <taxon>Peptostreptococcales</taxon>
        <taxon>Peptostreptococcaceae</taxon>
        <taxon>Romboutsia</taxon>
    </lineage>
</organism>
<comment type="caution">
    <text evidence="1">The sequence shown here is derived from an EMBL/GenBank/DDBJ whole genome shotgun (WGS) entry which is preliminary data.</text>
</comment>
<evidence type="ECO:0000313" key="2">
    <source>
        <dbReference type="Proteomes" id="UP000215694"/>
    </source>
</evidence>
<dbReference type="Proteomes" id="UP000215694">
    <property type="component" value="Unassembled WGS sequence"/>
</dbReference>
<dbReference type="RefSeq" id="WP_094368874.1">
    <property type="nucleotide sequence ID" value="NZ_NOJY02000014.1"/>
</dbReference>
<dbReference type="EMBL" id="NOJY02000014">
    <property type="protein sequence ID" value="RDY27259.1"/>
    <property type="molecule type" value="Genomic_DNA"/>
</dbReference>
<sequence>MCTLDMKIQEIKKYLIEKDINQIKKFKLDFIKKIDKDNLLQKDNHLLHKLDYYTKLIKKIKFYLKLNEDKKVIMDIDKDKNEDIVCILTSIDLHSNDIGIPVEIILFTGNTNKACMYCVCYEVNEYAMLYINNFRARFSNKGYGSILLKNLDAKIIELNQFLKSCNLKTIKSIEGLVAADKNVIKESDLIRFYRKYGFIVDEYNNMVKNIQ</sequence>
<proteinExistence type="predicted"/>
<dbReference type="OrthoDB" id="1758225at2"/>
<evidence type="ECO:0000313" key="1">
    <source>
        <dbReference type="EMBL" id="RDY27259.1"/>
    </source>
</evidence>
<protein>
    <submittedName>
        <fullName evidence="1">Uncharacterized protein</fullName>
    </submittedName>
</protein>
<dbReference type="AlphaFoldDB" id="A0A371J3A5"/>
<reference evidence="1 2" key="1">
    <citation type="journal article" date="2017" name="Genome Announc.">
        <title>Draft Genome Sequence of Romboutsia weinsteinii sp. nov. Strain CCRI-19649(T) Isolated from Surface Water.</title>
        <authorList>
            <person name="Maheux A.F."/>
            <person name="Boudreau D.K."/>
            <person name="Berube E."/>
            <person name="Boissinot M."/>
            <person name="Cantin P."/>
            <person name="Raymond F."/>
            <person name="Corbeil J."/>
            <person name="Omar R.F."/>
            <person name="Bergeron M.G."/>
        </authorList>
    </citation>
    <scope>NUCLEOTIDE SEQUENCE [LARGE SCALE GENOMIC DNA]</scope>
    <source>
        <strain evidence="1 2">CCRI-19649</strain>
    </source>
</reference>
<gene>
    <name evidence="1" type="ORF">CHL78_009730</name>
</gene>
<accession>A0A371J3A5</accession>